<dbReference type="OrthoDB" id="9765386at2"/>
<gene>
    <name evidence="2" type="ORF">GMD11_11425</name>
    <name evidence="3" type="ORF">GMD18_11510</name>
</gene>
<evidence type="ECO:0000259" key="1">
    <source>
        <dbReference type="Pfam" id="PF04233"/>
    </source>
</evidence>
<dbReference type="InterPro" id="IPR006528">
    <property type="entry name" value="Phage_head_morphogenesis_dom"/>
</dbReference>
<protein>
    <recommendedName>
        <fullName evidence="1">Phage head morphogenesis domain-containing protein</fullName>
    </recommendedName>
</protein>
<proteinExistence type="predicted"/>
<dbReference type="Proteomes" id="UP000443070">
    <property type="component" value="Unassembled WGS sequence"/>
</dbReference>
<dbReference type="NCBIfam" id="TIGR01641">
    <property type="entry name" value="phageSPP1_gp7"/>
    <property type="match status" value="1"/>
</dbReference>
<comment type="caution">
    <text evidence="2">The sequence shown here is derived from an EMBL/GenBank/DDBJ whole genome shotgun (WGS) entry which is preliminary data.</text>
</comment>
<feature type="domain" description="Phage head morphogenesis" evidence="1">
    <location>
        <begin position="193"/>
        <end position="297"/>
    </location>
</feature>
<dbReference type="EMBL" id="WNBM01000013">
    <property type="protein sequence ID" value="MTT76861.1"/>
    <property type="molecule type" value="Genomic_DNA"/>
</dbReference>
<keyword evidence="4" id="KW-1185">Reference proteome</keyword>
<dbReference type="Proteomes" id="UP000484547">
    <property type="component" value="Unassembled WGS sequence"/>
</dbReference>
<evidence type="ECO:0000313" key="4">
    <source>
        <dbReference type="Proteomes" id="UP000443070"/>
    </source>
</evidence>
<dbReference type="Pfam" id="PF04233">
    <property type="entry name" value="Phage_Mu_F"/>
    <property type="match status" value="1"/>
</dbReference>
<dbReference type="EMBL" id="WNBW01000015">
    <property type="protein sequence ID" value="MTU05008.1"/>
    <property type="molecule type" value="Genomic_DNA"/>
</dbReference>
<evidence type="ECO:0000313" key="5">
    <source>
        <dbReference type="Proteomes" id="UP000484547"/>
    </source>
</evidence>
<evidence type="ECO:0000313" key="3">
    <source>
        <dbReference type="EMBL" id="MTU05008.1"/>
    </source>
</evidence>
<dbReference type="AlphaFoldDB" id="A0A7X3BWX2"/>
<accession>A0A7X3BWX2</accession>
<sequence>MVTQMRRSDEYWAKRLLSAGDRRLTPAERKLKEIYVNATAKIKKEIEAYIGRYGTDDIYALLSKAQTLSQQKFAATAYADSDKKNYPSWFKRIAYRQSRKTKITRVDKLMFEIDLILSQASAREVETLADLLSKVYSDGYNSGAYNSAIESGRTRVISKPKIDAIKRAIDSRWLDGNFKTRSADNAESVSKALQKDIPSGLILGRNPKEIATMINKRTGAGYKNALRLARTEVSHVLNDANFQAMEDNDIERYVYTAVLDFKTSEICRDLDGKDFALKDKRQGINAPPMHPNCRSTTVPMVDDRGERLAKDKNGKYFYVPENMTYKEYAEKYLS</sequence>
<name>A0A7X3BWX2_9FIRM</name>
<organism evidence="2 5">
    <name type="scientific">Phascolarctobacterium faecium</name>
    <dbReference type="NCBI Taxonomy" id="33025"/>
    <lineage>
        <taxon>Bacteria</taxon>
        <taxon>Bacillati</taxon>
        <taxon>Bacillota</taxon>
        <taxon>Negativicutes</taxon>
        <taxon>Acidaminococcales</taxon>
        <taxon>Acidaminococcaceae</taxon>
        <taxon>Phascolarctobacterium</taxon>
    </lineage>
</organism>
<reference evidence="4 5" key="1">
    <citation type="journal article" date="2019" name="Nat. Med.">
        <title>A library of human gut bacterial isolates paired with longitudinal multiomics data enables mechanistic microbiome research.</title>
        <authorList>
            <person name="Poyet M."/>
            <person name="Groussin M."/>
            <person name="Gibbons S.M."/>
            <person name="Avila-Pacheco J."/>
            <person name="Jiang X."/>
            <person name="Kearney S.M."/>
            <person name="Perrotta A.R."/>
            <person name="Berdy B."/>
            <person name="Zhao S."/>
            <person name="Lieberman T.D."/>
            <person name="Swanson P.K."/>
            <person name="Smith M."/>
            <person name="Roesemann S."/>
            <person name="Alexander J.E."/>
            <person name="Rich S.A."/>
            <person name="Livny J."/>
            <person name="Vlamakis H."/>
            <person name="Clish C."/>
            <person name="Bullock K."/>
            <person name="Deik A."/>
            <person name="Scott J."/>
            <person name="Pierce K.A."/>
            <person name="Xavier R.J."/>
            <person name="Alm E.J."/>
        </authorList>
    </citation>
    <scope>NUCLEOTIDE SEQUENCE [LARGE SCALE GENOMIC DNA]</scope>
    <source>
        <strain evidence="2 5">BIOML-A13</strain>
        <strain evidence="3 4">BIOML-A3</strain>
    </source>
</reference>
<dbReference type="RefSeq" id="WP_149877467.1">
    <property type="nucleotide sequence ID" value="NZ_WNBP01000014.1"/>
</dbReference>
<evidence type="ECO:0000313" key="2">
    <source>
        <dbReference type="EMBL" id="MTT76861.1"/>
    </source>
</evidence>